<dbReference type="Proteomes" id="UP000595894">
    <property type="component" value="Chromosome"/>
</dbReference>
<sequence>MIYAMSRLHLAAMRGLAIERLFEADNEAIDEAFDLLSWYKDRFVTRLTES</sequence>
<gene>
    <name evidence="1" type="ORF">H5J25_02955</name>
</gene>
<keyword evidence="2" id="KW-1185">Reference proteome</keyword>
<proteinExistence type="predicted"/>
<reference evidence="2" key="1">
    <citation type="submission" date="2020-09" db="EMBL/GenBank/DDBJ databases">
        <title>Sphingomonas sp., a new species isolated from pork steak.</title>
        <authorList>
            <person name="Heidler von Heilborn D."/>
        </authorList>
    </citation>
    <scope>NUCLEOTIDE SEQUENCE [LARGE SCALE GENOMIC DNA]</scope>
</reference>
<dbReference type="AlphaFoldDB" id="A0A974S566"/>
<protein>
    <submittedName>
        <fullName evidence="1">Uncharacterized protein</fullName>
    </submittedName>
</protein>
<evidence type="ECO:0000313" key="1">
    <source>
        <dbReference type="EMBL" id="QQV77755.1"/>
    </source>
</evidence>
<dbReference type="RefSeq" id="WP_202094601.1">
    <property type="nucleotide sequence ID" value="NZ_CP061035.1"/>
</dbReference>
<dbReference type="KEGG" id="sari:H5J25_02955"/>
<organism evidence="1 2">
    <name type="scientific">Sphingomonas aliaeris</name>
    <dbReference type="NCBI Taxonomy" id="2759526"/>
    <lineage>
        <taxon>Bacteria</taxon>
        <taxon>Pseudomonadati</taxon>
        <taxon>Pseudomonadota</taxon>
        <taxon>Alphaproteobacteria</taxon>
        <taxon>Sphingomonadales</taxon>
        <taxon>Sphingomonadaceae</taxon>
        <taxon>Sphingomonas</taxon>
    </lineage>
</organism>
<evidence type="ECO:0000313" key="2">
    <source>
        <dbReference type="Proteomes" id="UP000595894"/>
    </source>
</evidence>
<name>A0A974S566_9SPHN</name>
<accession>A0A974S566</accession>
<dbReference type="EMBL" id="CP061035">
    <property type="protein sequence ID" value="QQV77755.1"/>
    <property type="molecule type" value="Genomic_DNA"/>
</dbReference>